<comment type="caution">
    <text evidence="1">The sequence shown here is derived from an EMBL/GenBank/DDBJ whole genome shotgun (WGS) entry which is preliminary data.</text>
</comment>
<dbReference type="Proteomes" id="UP000637757">
    <property type="component" value="Unassembled WGS sequence"/>
</dbReference>
<dbReference type="AlphaFoldDB" id="A0A931FAL3"/>
<evidence type="ECO:0000313" key="2">
    <source>
        <dbReference type="Proteomes" id="UP000637757"/>
    </source>
</evidence>
<sequence>MQKKRYDLSDKNKNQFLEYRLFGFIESLGQKNLTPIKEGVASAPVICTYLECETKVALLLFHTLFIFKRYVFYEDF</sequence>
<evidence type="ECO:0000313" key="1">
    <source>
        <dbReference type="EMBL" id="MBF8807557.1"/>
    </source>
</evidence>
<organism evidence="1 2">
    <name type="scientific">Enterococcus lacertideformus</name>
    <dbReference type="NCBI Taxonomy" id="2771493"/>
    <lineage>
        <taxon>Bacteria</taxon>
        <taxon>Bacillati</taxon>
        <taxon>Bacillota</taxon>
        <taxon>Bacilli</taxon>
        <taxon>Lactobacillales</taxon>
        <taxon>Enterococcaceae</taxon>
        <taxon>Enterococcus</taxon>
    </lineage>
</organism>
<name>A0A931FAL3_9ENTE</name>
<dbReference type="EMBL" id="JADAKE010000009">
    <property type="protein sequence ID" value="MBF8807557.1"/>
    <property type="molecule type" value="Genomic_DNA"/>
</dbReference>
<reference evidence="1" key="1">
    <citation type="submission" date="2020-09" db="EMBL/GenBank/DDBJ databases">
        <title>Genomic insights into the novelty and pathogenicity of a unique biofilm-forming Enterococcus sp. bacteria (Enterococcus lacertideformus) identified in reptiles.</title>
        <authorList>
            <person name="Agius J.E."/>
            <person name="Phalen D.N."/>
            <person name="Rose K."/>
            <person name="Eden J.-S."/>
        </authorList>
    </citation>
    <scope>NUCLEOTIDE SEQUENCE</scope>
    <source>
        <strain evidence="1">PHRS 0518</strain>
    </source>
</reference>
<keyword evidence="2" id="KW-1185">Reference proteome</keyword>
<gene>
    <name evidence="1" type="ORF">IC227_03180</name>
</gene>
<proteinExistence type="predicted"/>
<accession>A0A931FAL3</accession>
<protein>
    <submittedName>
        <fullName evidence="1">Uncharacterized protein</fullName>
    </submittedName>
</protein>